<protein>
    <submittedName>
        <fullName evidence="7">YIP1 family protein</fullName>
    </submittedName>
</protein>
<dbReference type="Pfam" id="PF04893">
    <property type="entry name" value="Yip1"/>
    <property type="match status" value="1"/>
</dbReference>
<keyword evidence="4 5" id="KW-0472">Membrane</keyword>
<keyword evidence="3 5" id="KW-1133">Transmembrane helix</keyword>
<evidence type="ECO:0000256" key="3">
    <source>
        <dbReference type="ARBA" id="ARBA00022989"/>
    </source>
</evidence>
<feature type="transmembrane region" description="Helical" evidence="5">
    <location>
        <begin position="136"/>
        <end position="154"/>
    </location>
</feature>
<comment type="subcellular location">
    <subcellularLocation>
        <location evidence="1">Membrane</location>
        <topology evidence="1">Multi-pass membrane protein</topology>
    </subcellularLocation>
</comment>
<evidence type="ECO:0000256" key="2">
    <source>
        <dbReference type="ARBA" id="ARBA00022692"/>
    </source>
</evidence>
<evidence type="ECO:0000256" key="1">
    <source>
        <dbReference type="ARBA" id="ARBA00004141"/>
    </source>
</evidence>
<sequence>MILDHTLGIFTHPDSEWSLIRQQRRTKVMEFLTHVPILALIPAICFYIGVVHVGWSVADSPLTTLTPRSGLILCILSYAAALVGVWVFAEFINWMARTYSDEEVNPHHGMAMAVYATTPIFLAGIAGIWPVLWFNAVVFIIAAAYAVYLIYEGLPIIMNIPKERAFMYATSVITVALVLLVSLRGGTAIIWMAMFAPEYVVHGG</sequence>
<dbReference type="Proteomes" id="UP000626148">
    <property type="component" value="Unassembled WGS sequence"/>
</dbReference>
<feature type="domain" description="Yip1" evidence="6">
    <location>
        <begin position="8"/>
        <end position="183"/>
    </location>
</feature>
<dbReference type="GO" id="GO:0016020">
    <property type="term" value="C:membrane"/>
    <property type="evidence" value="ECO:0007669"/>
    <property type="project" value="UniProtKB-SubCell"/>
</dbReference>
<reference evidence="7" key="2">
    <citation type="submission" date="2020-09" db="EMBL/GenBank/DDBJ databases">
        <authorList>
            <person name="Sun Q."/>
            <person name="Kim S."/>
        </authorList>
    </citation>
    <scope>NUCLEOTIDE SEQUENCE</scope>
    <source>
        <strain evidence="7">KCTC 22169</strain>
    </source>
</reference>
<feature type="transmembrane region" description="Helical" evidence="5">
    <location>
        <begin position="110"/>
        <end position="130"/>
    </location>
</feature>
<dbReference type="EMBL" id="BMXR01000001">
    <property type="protein sequence ID" value="GGX39837.1"/>
    <property type="molecule type" value="Genomic_DNA"/>
</dbReference>
<feature type="transmembrane region" description="Helical" evidence="5">
    <location>
        <begin position="166"/>
        <end position="194"/>
    </location>
</feature>
<name>A0A918K0H6_9GAMM</name>
<dbReference type="RefSeq" id="WP_189606719.1">
    <property type="nucleotide sequence ID" value="NZ_BMXR01000001.1"/>
</dbReference>
<feature type="transmembrane region" description="Helical" evidence="5">
    <location>
        <begin position="31"/>
        <end position="50"/>
    </location>
</feature>
<dbReference type="AlphaFoldDB" id="A0A918K0H6"/>
<feature type="transmembrane region" description="Helical" evidence="5">
    <location>
        <begin position="70"/>
        <end position="89"/>
    </location>
</feature>
<reference evidence="7" key="1">
    <citation type="journal article" date="2014" name="Int. J. Syst. Evol. Microbiol.">
        <title>Complete genome sequence of Corynebacterium casei LMG S-19264T (=DSM 44701T), isolated from a smear-ripened cheese.</title>
        <authorList>
            <consortium name="US DOE Joint Genome Institute (JGI-PGF)"/>
            <person name="Walter F."/>
            <person name="Albersmeier A."/>
            <person name="Kalinowski J."/>
            <person name="Ruckert C."/>
        </authorList>
    </citation>
    <scope>NUCLEOTIDE SEQUENCE</scope>
    <source>
        <strain evidence="7">KCTC 22169</strain>
    </source>
</reference>
<keyword evidence="8" id="KW-1185">Reference proteome</keyword>
<gene>
    <name evidence="7" type="ORF">GCM10007392_02960</name>
</gene>
<evidence type="ECO:0000313" key="7">
    <source>
        <dbReference type="EMBL" id="GGX39837.1"/>
    </source>
</evidence>
<evidence type="ECO:0000259" key="6">
    <source>
        <dbReference type="Pfam" id="PF04893"/>
    </source>
</evidence>
<evidence type="ECO:0000256" key="4">
    <source>
        <dbReference type="ARBA" id="ARBA00023136"/>
    </source>
</evidence>
<dbReference type="InterPro" id="IPR006977">
    <property type="entry name" value="Yip1_dom"/>
</dbReference>
<comment type="caution">
    <text evidence="7">The sequence shown here is derived from an EMBL/GenBank/DDBJ whole genome shotgun (WGS) entry which is preliminary data.</text>
</comment>
<keyword evidence="2 5" id="KW-0812">Transmembrane</keyword>
<proteinExistence type="predicted"/>
<evidence type="ECO:0000256" key="5">
    <source>
        <dbReference type="SAM" id="Phobius"/>
    </source>
</evidence>
<accession>A0A918K0H6</accession>
<organism evidence="7 8">
    <name type="scientific">Saccharospirillum salsuginis</name>
    <dbReference type="NCBI Taxonomy" id="418750"/>
    <lineage>
        <taxon>Bacteria</taxon>
        <taxon>Pseudomonadati</taxon>
        <taxon>Pseudomonadota</taxon>
        <taxon>Gammaproteobacteria</taxon>
        <taxon>Oceanospirillales</taxon>
        <taxon>Saccharospirillaceae</taxon>
        <taxon>Saccharospirillum</taxon>
    </lineage>
</organism>
<evidence type="ECO:0000313" key="8">
    <source>
        <dbReference type="Proteomes" id="UP000626148"/>
    </source>
</evidence>